<comment type="caution">
    <text evidence="7">The sequence shown here is derived from an EMBL/GenBank/DDBJ whole genome shotgun (WGS) entry which is preliminary data.</text>
</comment>
<dbReference type="NCBIfam" id="NF004123">
    <property type="entry name" value="PRK05610.1"/>
    <property type="match status" value="1"/>
</dbReference>
<organism evidence="7 8">
    <name type="scientific">Aquamicrobium ahrensii</name>
    <dbReference type="NCBI Taxonomy" id="469551"/>
    <lineage>
        <taxon>Bacteria</taxon>
        <taxon>Pseudomonadati</taxon>
        <taxon>Pseudomonadota</taxon>
        <taxon>Alphaproteobacteria</taxon>
        <taxon>Hyphomicrobiales</taxon>
        <taxon>Phyllobacteriaceae</taxon>
        <taxon>Aquamicrobium</taxon>
    </lineage>
</organism>
<reference evidence="7 8" key="1">
    <citation type="submission" date="2024-06" db="EMBL/GenBank/DDBJ databases">
        <title>Genomic Encyclopedia of Type Strains, Phase IV (KMG-IV): sequencing the most valuable type-strain genomes for metagenomic binning, comparative biology and taxonomic classification.</title>
        <authorList>
            <person name="Goeker M."/>
        </authorList>
    </citation>
    <scope>NUCLEOTIDE SEQUENCE [LARGE SCALE GENOMIC DNA]</scope>
    <source>
        <strain evidence="7 8">DSM 19730</strain>
    </source>
</reference>
<comment type="subunit">
    <text evidence="6">Part of the 30S ribosomal subunit.</text>
</comment>
<evidence type="ECO:0000256" key="1">
    <source>
        <dbReference type="ARBA" id="ARBA00010254"/>
    </source>
</evidence>
<keyword evidence="2 6" id="KW-0699">rRNA-binding</keyword>
<keyword evidence="3 6" id="KW-0694">RNA-binding</keyword>
<dbReference type="SUPFAM" id="SSF50249">
    <property type="entry name" value="Nucleic acid-binding proteins"/>
    <property type="match status" value="1"/>
</dbReference>
<dbReference type="InterPro" id="IPR000266">
    <property type="entry name" value="Ribosomal_uS17"/>
</dbReference>
<dbReference type="InterPro" id="IPR012340">
    <property type="entry name" value="NA-bd_OB-fold"/>
</dbReference>
<dbReference type="PANTHER" id="PTHR10744">
    <property type="entry name" value="40S RIBOSOMAL PROTEIN S11 FAMILY MEMBER"/>
    <property type="match status" value="1"/>
</dbReference>
<accession>A0ABV2KFC8</accession>
<keyword evidence="8" id="KW-1185">Reference proteome</keyword>
<dbReference type="NCBIfam" id="TIGR03635">
    <property type="entry name" value="uS17_bact"/>
    <property type="match status" value="1"/>
</dbReference>
<evidence type="ECO:0000256" key="4">
    <source>
        <dbReference type="ARBA" id="ARBA00022980"/>
    </source>
</evidence>
<dbReference type="CDD" id="cd00364">
    <property type="entry name" value="Ribosomal_uS17"/>
    <property type="match status" value="1"/>
</dbReference>
<dbReference type="PRINTS" id="PR00973">
    <property type="entry name" value="RIBOSOMALS17"/>
</dbReference>
<keyword evidence="5 6" id="KW-0687">Ribonucleoprotein</keyword>
<dbReference type="EMBL" id="JBEPMN010000001">
    <property type="protein sequence ID" value="MET3659791.1"/>
    <property type="molecule type" value="Genomic_DNA"/>
</dbReference>
<evidence type="ECO:0000256" key="5">
    <source>
        <dbReference type="ARBA" id="ARBA00023274"/>
    </source>
</evidence>
<gene>
    <name evidence="6" type="primary">rpsQ</name>
    <name evidence="7" type="ORF">ABID44_000091</name>
</gene>
<dbReference type="GO" id="GO:0005840">
    <property type="term" value="C:ribosome"/>
    <property type="evidence" value="ECO:0007669"/>
    <property type="project" value="UniProtKB-KW"/>
</dbReference>
<dbReference type="PANTHER" id="PTHR10744:SF1">
    <property type="entry name" value="SMALL RIBOSOMAL SUBUNIT PROTEIN US17M"/>
    <property type="match status" value="1"/>
</dbReference>
<sequence length="79" mass="9080">MPKRILQGVVVSDKNDKTVVVKVERRFTHPVMKKVVRMSKKYKAHDENNTHKVGDNVLIQESAPISKDKRWVVVAQDQA</sequence>
<dbReference type="Gene3D" id="2.40.50.140">
    <property type="entry name" value="Nucleic acid-binding proteins"/>
    <property type="match status" value="1"/>
</dbReference>
<proteinExistence type="inferred from homology"/>
<comment type="similarity">
    <text evidence="1 6">Belongs to the universal ribosomal protein uS17 family.</text>
</comment>
<evidence type="ECO:0000313" key="8">
    <source>
        <dbReference type="Proteomes" id="UP001549143"/>
    </source>
</evidence>
<protein>
    <recommendedName>
        <fullName evidence="6">Small ribosomal subunit protein uS17</fullName>
    </recommendedName>
</protein>
<dbReference type="Pfam" id="PF00366">
    <property type="entry name" value="Ribosomal_S17"/>
    <property type="match status" value="1"/>
</dbReference>
<evidence type="ECO:0000256" key="6">
    <source>
        <dbReference type="HAMAP-Rule" id="MF_01345"/>
    </source>
</evidence>
<keyword evidence="4 6" id="KW-0689">Ribosomal protein</keyword>
<name>A0ABV2KFC8_9HYPH</name>
<dbReference type="HAMAP" id="MF_01345_B">
    <property type="entry name" value="Ribosomal_uS17_B"/>
    <property type="match status" value="1"/>
</dbReference>
<dbReference type="Proteomes" id="UP001549143">
    <property type="component" value="Unassembled WGS sequence"/>
</dbReference>
<dbReference type="RefSeq" id="WP_354149722.1">
    <property type="nucleotide sequence ID" value="NZ_JBEPMN010000001.1"/>
</dbReference>
<evidence type="ECO:0000313" key="7">
    <source>
        <dbReference type="EMBL" id="MET3659791.1"/>
    </source>
</evidence>
<comment type="function">
    <text evidence="6">One of the primary rRNA binding proteins, it binds specifically to the 5'-end of 16S ribosomal RNA.</text>
</comment>
<evidence type="ECO:0000256" key="2">
    <source>
        <dbReference type="ARBA" id="ARBA00022730"/>
    </source>
</evidence>
<evidence type="ECO:0000256" key="3">
    <source>
        <dbReference type="ARBA" id="ARBA00022884"/>
    </source>
</evidence>
<dbReference type="InterPro" id="IPR019984">
    <property type="entry name" value="Ribosomal_uS17_bact/chlr"/>
</dbReference>